<dbReference type="AlphaFoldDB" id="A0A1K1PHL9"/>
<dbReference type="EMBL" id="FPIP01000009">
    <property type="protein sequence ID" value="SFW47298.1"/>
    <property type="molecule type" value="Genomic_DNA"/>
</dbReference>
<proteinExistence type="predicted"/>
<sequence>MTSEKNKKNVTQNATKQEIGAALKLIGLLYEQGEIPKHVYRNICNEYYGKGLDKVADARYTIPNAEDKEAV</sequence>
<evidence type="ECO:0000313" key="2">
    <source>
        <dbReference type="Proteomes" id="UP000183461"/>
    </source>
</evidence>
<dbReference type="RefSeq" id="WP_002852562.1">
    <property type="nucleotide sequence ID" value="NZ_FPIP01000009.1"/>
</dbReference>
<reference evidence="1 2" key="1">
    <citation type="submission" date="2016-11" db="EMBL/GenBank/DDBJ databases">
        <authorList>
            <person name="Jaros S."/>
            <person name="Januszkiewicz K."/>
            <person name="Wedrychowicz H."/>
        </authorList>
    </citation>
    <scope>NUCLEOTIDE SEQUENCE [LARGE SCALE GENOMIC DNA]</scope>
    <source>
        <strain evidence="1 2">YL228</strain>
    </source>
</reference>
<accession>A0A1K1PHL9</accession>
<organism evidence="1 2">
    <name type="scientific">Ruminococcus flavefaciens</name>
    <dbReference type="NCBI Taxonomy" id="1265"/>
    <lineage>
        <taxon>Bacteria</taxon>
        <taxon>Bacillati</taxon>
        <taxon>Bacillota</taxon>
        <taxon>Clostridia</taxon>
        <taxon>Eubacteriales</taxon>
        <taxon>Oscillospiraceae</taxon>
        <taxon>Ruminococcus</taxon>
    </lineage>
</organism>
<name>A0A1K1PHL9_RUMFL</name>
<gene>
    <name evidence="1" type="ORF">SAMN02910280_2768</name>
</gene>
<evidence type="ECO:0000313" key="1">
    <source>
        <dbReference type="EMBL" id="SFW47298.1"/>
    </source>
</evidence>
<protein>
    <submittedName>
        <fullName evidence="1">Uncharacterized protein</fullName>
    </submittedName>
</protein>
<dbReference type="Proteomes" id="UP000183461">
    <property type="component" value="Unassembled WGS sequence"/>
</dbReference>